<comment type="similarity">
    <text evidence="6">Belongs to the ABC-4 integral membrane protein family.</text>
</comment>
<dbReference type="PANTHER" id="PTHR30572">
    <property type="entry name" value="MEMBRANE COMPONENT OF TRANSPORTER-RELATED"/>
    <property type="match status" value="1"/>
</dbReference>
<name>A0A897MLK1_9EURY</name>
<dbReference type="InterPro" id="IPR050250">
    <property type="entry name" value="Macrolide_Exporter_MacB"/>
</dbReference>
<reference evidence="9" key="1">
    <citation type="submission" date="2020-11" db="EMBL/GenBank/DDBJ databases">
        <title>Carbohydrate-dependent, anaerobic sulfur respiration: A novel catabolism in halophilic archaea.</title>
        <authorList>
            <person name="Sorokin D.Y."/>
            <person name="Messina E."/>
            <person name="Smedile F."/>
            <person name="La Cono V."/>
            <person name="Hallsworth J.E."/>
            <person name="Yakimov M.M."/>
        </authorList>
    </citation>
    <scope>NUCLEOTIDE SEQUENCE</scope>
    <source>
        <strain evidence="9">AArc-S</strain>
    </source>
</reference>
<dbReference type="AlphaFoldDB" id="A0A897MLK1"/>
<dbReference type="PANTHER" id="PTHR30572:SF4">
    <property type="entry name" value="ABC TRANSPORTER PERMEASE YTRF"/>
    <property type="match status" value="1"/>
</dbReference>
<dbReference type="Proteomes" id="UP000663586">
    <property type="component" value="Chromosome"/>
</dbReference>
<dbReference type="GeneID" id="70683648"/>
<feature type="transmembrane region" description="Helical" evidence="7">
    <location>
        <begin position="34"/>
        <end position="59"/>
    </location>
</feature>
<evidence type="ECO:0000256" key="4">
    <source>
        <dbReference type="ARBA" id="ARBA00022989"/>
    </source>
</evidence>
<keyword evidence="4 7" id="KW-1133">Transmembrane helix</keyword>
<protein>
    <submittedName>
        <fullName evidence="9">ABC-type antimicrobial peptide transport system, permease component</fullName>
    </submittedName>
</protein>
<dbReference type="KEGG" id="hara:AArcS_0262"/>
<feature type="domain" description="ABC3 transporter permease C-terminal" evidence="8">
    <location>
        <begin position="287"/>
        <end position="399"/>
    </location>
</feature>
<dbReference type="GO" id="GO:0022857">
    <property type="term" value="F:transmembrane transporter activity"/>
    <property type="evidence" value="ECO:0007669"/>
    <property type="project" value="TreeGrafter"/>
</dbReference>
<feature type="transmembrane region" description="Helical" evidence="7">
    <location>
        <begin position="329"/>
        <end position="353"/>
    </location>
</feature>
<dbReference type="RefSeq" id="WP_238478621.1">
    <property type="nucleotide sequence ID" value="NZ_CP064786.1"/>
</dbReference>
<sequence>MTDDGRRRGQFAGLVELALTRLWKQATRTTSGRLVATVAGVALTIALLLLVTGIALGLAGGGIAAADDADVRIGPAEETVVASVDGVEGVRLGEANEHAAEIRSEPDIEHASPVLVEPVRLEPADGGESRIVLLVGVVPNNEPRTIAGLSTARLEPGDPHYGDGTFDGPRAEEIVLSEAAAERFESDPERLVRASDRSDEDIGFDIAAVEATEEGHPVALVHLSELQSLAGTERDGLADRLLVWGDADAATAAGEDRYPDTTIQQTATATNPAAMFDDDLAFATSLIALVVGIGICASFITTTMGMTVEEDRRVLAVLEAIGFPAYSRLAVVGISTLATTLVGAILGIGLGWLAILTVNRLVESTVAVAHPLFVPYAVGVALVSGLLAVPYPLVVAARTTVLDEVGR</sequence>
<dbReference type="Pfam" id="PF02687">
    <property type="entry name" value="FtsX"/>
    <property type="match status" value="1"/>
</dbReference>
<keyword evidence="10" id="KW-1185">Reference proteome</keyword>
<dbReference type="InterPro" id="IPR003838">
    <property type="entry name" value="ABC3_permease_C"/>
</dbReference>
<dbReference type="GO" id="GO:0005886">
    <property type="term" value="C:plasma membrane"/>
    <property type="evidence" value="ECO:0007669"/>
    <property type="project" value="UniProtKB-SubCell"/>
</dbReference>
<keyword evidence="2" id="KW-1003">Cell membrane</keyword>
<dbReference type="EMBL" id="CP064786">
    <property type="protein sequence ID" value="QSG01497.1"/>
    <property type="molecule type" value="Genomic_DNA"/>
</dbReference>
<keyword evidence="3 7" id="KW-0812">Transmembrane</keyword>
<evidence type="ECO:0000256" key="3">
    <source>
        <dbReference type="ARBA" id="ARBA00022692"/>
    </source>
</evidence>
<keyword evidence="5 7" id="KW-0472">Membrane</keyword>
<comment type="subcellular location">
    <subcellularLocation>
        <location evidence="1">Cell membrane</location>
        <topology evidence="1">Multi-pass membrane protein</topology>
    </subcellularLocation>
</comment>
<proteinExistence type="inferred from homology"/>
<evidence type="ECO:0000313" key="9">
    <source>
        <dbReference type="EMBL" id="QSG01497.1"/>
    </source>
</evidence>
<accession>A0A897MLK1</accession>
<evidence type="ECO:0000259" key="8">
    <source>
        <dbReference type="Pfam" id="PF02687"/>
    </source>
</evidence>
<gene>
    <name evidence="9" type="primary">salY2</name>
    <name evidence="9" type="ORF">AArcS_0262</name>
</gene>
<evidence type="ECO:0000256" key="2">
    <source>
        <dbReference type="ARBA" id="ARBA00022475"/>
    </source>
</evidence>
<evidence type="ECO:0000313" key="10">
    <source>
        <dbReference type="Proteomes" id="UP000663586"/>
    </source>
</evidence>
<organism evidence="9 10">
    <name type="scientific">Natranaeroarchaeum sulfidigenes</name>
    <dbReference type="NCBI Taxonomy" id="2784880"/>
    <lineage>
        <taxon>Archaea</taxon>
        <taxon>Methanobacteriati</taxon>
        <taxon>Methanobacteriota</taxon>
        <taxon>Stenosarchaea group</taxon>
        <taxon>Halobacteria</taxon>
        <taxon>Halobacteriales</taxon>
        <taxon>Natronoarchaeaceae</taxon>
        <taxon>Natranaeroarchaeum</taxon>
    </lineage>
</organism>
<feature type="transmembrane region" description="Helical" evidence="7">
    <location>
        <begin position="280"/>
        <end position="308"/>
    </location>
</feature>
<evidence type="ECO:0000256" key="5">
    <source>
        <dbReference type="ARBA" id="ARBA00023136"/>
    </source>
</evidence>
<evidence type="ECO:0000256" key="7">
    <source>
        <dbReference type="SAM" id="Phobius"/>
    </source>
</evidence>
<evidence type="ECO:0000256" key="6">
    <source>
        <dbReference type="ARBA" id="ARBA00038076"/>
    </source>
</evidence>
<evidence type="ECO:0000256" key="1">
    <source>
        <dbReference type="ARBA" id="ARBA00004651"/>
    </source>
</evidence>
<feature type="transmembrane region" description="Helical" evidence="7">
    <location>
        <begin position="373"/>
        <end position="397"/>
    </location>
</feature>